<dbReference type="SUPFAM" id="SSF52833">
    <property type="entry name" value="Thioredoxin-like"/>
    <property type="match status" value="1"/>
</dbReference>
<proteinExistence type="predicted"/>
<dbReference type="SUPFAM" id="SSF47616">
    <property type="entry name" value="GST C-terminal domain-like"/>
    <property type="match status" value="1"/>
</dbReference>
<evidence type="ECO:0000313" key="3">
    <source>
        <dbReference type="EMBL" id="ERM03119.1"/>
    </source>
</evidence>
<gene>
    <name evidence="3" type="ORF">Q644_13045</name>
</gene>
<dbReference type="InterPro" id="IPR004045">
    <property type="entry name" value="Glutathione_S-Trfase_N"/>
</dbReference>
<dbReference type="PATRIC" id="fig|1337887.3.peg.821"/>
<dbReference type="SFLD" id="SFLDG00358">
    <property type="entry name" value="Main_(cytGST)"/>
    <property type="match status" value="1"/>
</dbReference>
<dbReference type="Pfam" id="PF13417">
    <property type="entry name" value="GST_N_3"/>
    <property type="match status" value="1"/>
</dbReference>
<dbReference type="InterPro" id="IPR036249">
    <property type="entry name" value="Thioredoxin-like_sf"/>
</dbReference>
<dbReference type="Pfam" id="PF13410">
    <property type="entry name" value="GST_C_2"/>
    <property type="match status" value="1"/>
</dbReference>
<accession>U4VFN7</accession>
<dbReference type="SFLD" id="SFLDS00019">
    <property type="entry name" value="Glutathione_Transferase_(cytos"/>
    <property type="match status" value="1"/>
</dbReference>
<dbReference type="PANTHER" id="PTHR44051">
    <property type="entry name" value="GLUTATHIONE S-TRANSFERASE-RELATED"/>
    <property type="match status" value="1"/>
</dbReference>
<reference evidence="3 4" key="1">
    <citation type="journal article" date="2014" name="FEMS Microbiol. Lett.">
        <title>Genome sequencing analysis reveals virulence-related gene content of Ochrobactrum intermedium strain 229E, a urease-positive strain isolated from the human gastric niche.</title>
        <authorList>
            <person name="Kulkarni G.J."/>
            <person name="Shetty S."/>
            <person name="Dharne M.S."/>
            <person name="Shouche Y.S."/>
        </authorList>
    </citation>
    <scope>NUCLEOTIDE SEQUENCE [LARGE SCALE GENOMIC DNA]</scope>
    <source>
        <strain evidence="3 4">229E</strain>
    </source>
</reference>
<sequence>MMSLKLYLHPFSSYCQKATTAFYEKDITFEARMLDGTEPVASEFAALWPFGKFPILTHNGKLVFEATGIIEYLEAAYPPHSRRLIPPLEPLASADVRMWDRFFDNYVNYPQQRLVYIALDREHDDGSDRWRAMLDTAYAFLDRHMAGREWASGDEFSLADCAAAPSLLYADWTYAIAEEFTNVRNYRRRLLARPSYARALDEARPFRHLFPLGAPEEGRD</sequence>
<organism evidence="3 4">
    <name type="scientific">Brucella intermedia 229E</name>
    <dbReference type="NCBI Taxonomy" id="1337887"/>
    <lineage>
        <taxon>Bacteria</taxon>
        <taxon>Pseudomonadati</taxon>
        <taxon>Pseudomonadota</taxon>
        <taxon>Alphaproteobacteria</taxon>
        <taxon>Hyphomicrobiales</taxon>
        <taxon>Brucellaceae</taxon>
        <taxon>Brucella/Ochrobactrum group</taxon>
        <taxon>Brucella</taxon>
    </lineage>
</organism>
<dbReference type="InterPro" id="IPR040079">
    <property type="entry name" value="Glutathione_S-Trfase"/>
</dbReference>
<evidence type="ECO:0000259" key="2">
    <source>
        <dbReference type="PROSITE" id="PS50405"/>
    </source>
</evidence>
<dbReference type="Proteomes" id="UP000016842">
    <property type="component" value="Unassembled WGS sequence"/>
</dbReference>
<evidence type="ECO:0000259" key="1">
    <source>
        <dbReference type="PROSITE" id="PS50404"/>
    </source>
</evidence>
<feature type="domain" description="GST C-terminal" evidence="2">
    <location>
        <begin position="89"/>
        <end position="209"/>
    </location>
</feature>
<dbReference type="Gene3D" id="3.40.30.10">
    <property type="entry name" value="Glutaredoxin"/>
    <property type="match status" value="1"/>
</dbReference>
<dbReference type="AlphaFoldDB" id="U4VFN7"/>
<dbReference type="EMBL" id="ASXJ01000039">
    <property type="protein sequence ID" value="ERM03119.1"/>
    <property type="molecule type" value="Genomic_DNA"/>
</dbReference>
<dbReference type="PROSITE" id="PS50405">
    <property type="entry name" value="GST_CTER"/>
    <property type="match status" value="1"/>
</dbReference>
<name>U4VFN7_9HYPH</name>
<keyword evidence="3" id="KW-0808">Transferase</keyword>
<dbReference type="GO" id="GO:0016740">
    <property type="term" value="F:transferase activity"/>
    <property type="evidence" value="ECO:0007669"/>
    <property type="project" value="UniProtKB-KW"/>
</dbReference>
<dbReference type="CDD" id="cd00299">
    <property type="entry name" value="GST_C_family"/>
    <property type="match status" value="1"/>
</dbReference>
<feature type="domain" description="GST N-terminal" evidence="1">
    <location>
        <begin position="2"/>
        <end position="81"/>
    </location>
</feature>
<dbReference type="CDD" id="cd00570">
    <property type="entry name" value="GST_N_family"/>
    <property type="match status" value="1"/>
</dbReference>
<dbReference type="Gene3D" id="1.20.1050.10">
    <property type="match status" value="1"/>
</dbReference>
<dbReference type="PANTHER" id="PTHR44051:SF8">
    <property type="entry name" value="GLUTATHIONE S-TRANSFERASE GSTA"/>
    <property type="match status" value="1"/>
</dbReference>
<protein>
    <submittedName>
        <fullName evidence="3">Glutathione S-transferase</fullName>
    </submittedName>
</protein>
<dbReference type="InterPro" id="IPR036282">
    <property type="entry name" value="Glutathione-S-Trfase_C_sf"/>
</dbReference>
<comment type="caution">
    <text evidence="3">The sequence shown here is derived from an EMBL/GenBank/DDBJ whole genome shotgun (WGS) entry which is preliminary data.</text>
</comment>
<dbReference type="InterPro" id="IPR010987">
    <property type="entry name" value="Glutathione-S-Trfase_C-like"/>
</dbReference>
<dbReference type="PROSITE" id="PS50404">
    <property type="entry name" value="GST_NTER"/>
    <property type="match status" value="1"/>
</dbReference>
<evidence type="ECO:0000313" key="4">
    <source>
        <dbReference type="Proteomes" id="UP000016842"/>
    </source>
</evidence>